<evidence type="ECO:0000256" key="3">
    <source>
        <dbReference type="ARBA" id="ARBA00022679"/>
    </source>
</evidence>
<evidence type="ECO:0000256" key="1">
    <source>
        <dbReference type="ARBA" id="ARBA00022552"/>
    </source>
</evidence>
<dbReference type="PROSITE" id="PS51689">
    <property type="entry name" value="SAM_RNA_A_N6_MT"/>
    <property type="match status" value="1"/>
</dbReference>
<evidence type="ECO:0000256" key="4">
    <source>
        <dbReference type="ARBA" id="ARBA00022691"/>
    </source>
</evidence>
<sequence>MELHGLSPKKSFGQHFLLDPSIVARIAHLAGDLSHVSVIEVGPGPGGLTRALLATSARKIFAVEIDTRAIPILEDLRQCNPDRLDIISADAVTYDLATLGTAPRQIVANLPYNVGTKLLINWLEQAGAWRRLTLMFQLEVAQRICAEVGTSAYGRLSVLAQWCAKCDIVMRVPAGAFSPPPKVDSAIVDLIPRMTSPRRSCFARWAASQEPLLVKDAKCSAAH</sequence>
<comment type="function">
    <text evidence="7">Specifically dimethylates two adjacent adenosines in the loop of a conserved hairpin near the 3'-end of 18S rRNA in the 40S particle. Involved in the pre-rRNA processing steps leading to small-subunit rRNA production independently of its RNA-modifying catalytic activity. Part of the small subunit (SSU) processome, first precursor of the small eukaryotic ribosomal subunit. During the assembly of the SSU processome in the nucleolus, many ribosome biogenesis factors, an RNA chaperone and ribosomal proteins associate with the nascent pre-rRNA and work in concert to generate RNA folding, modifications, rearrangements and cleavage as well as targeted degradation of pre-ribosomal RNA by the RNA exosome.</text>
</comment>
<evidence type="ECO:0000256" key="6">
    <source>
        <dbReference type="ARBA" id="ARBA00035020"/>
    </source>
</evidence>
<dbReference type="SMART" id="SM00650">
    <property type="entry name" value="rADc"/>
    <property type="match status" value="1"/>
</dbReference>
<feature type="binding site" evidence="8">
    <location>
        <position position="64"/>
    </location>
    <ligand>
        <name>S-adenosyl-L-methionine</name>
        <dbReference type="ChEBI" id="CHEBI:59789"/>
    </ligand>
</feature>
<keyword evidence="5 8" id="KW-0694">RNA-binding</keyword>
<dbReference type="Pfam" id="PF00398">
    <property type="entry name" value="RrnaAD"/>
    <property type="match status" value="1"/>
</dbReference>
<keyword evidence="4 8" id="KW-0949">S-adenosyl-L-methionine</keyword>
<organism evidence="11 12">
    <name type="scientific">Galendromus occidentalis</name>
    <name type="common">western predatory mite</name>
    <dbReference type="NCBI Taxonomy" id="34638"/>
    <lineage>
        <taxon>Eukaryota</taxon>
        <taxon>Metazoa</taxon>
        <taxon>Ecdysozoa</taxon>
        <taxon>Arthropoda</taxon>
        <taxon>Chelicerata</taxon>
        <taxon>Arachnida</taxon>
        <taxon>Acari</taxon>
        <taxon>Parasitiformes</taxon>
        <taxon>Mesostigmata</taxon>
        <taxon>Gamasina</taxon>
        <taxon>Phytoseioidea</taxon>
        <taxon>Phytoseiidae</taxon>
        <taxon>Typhlodrominae</taxon>
        <taxon>Galendromus</taxon>
    </lineage>
</organism>
<comment type="subunit">
    <text evidence="6">Part of the small subunit (SSU) processome, composed of more than 70 proteins and the RNA chaperone small nucleolar RNA (snoRNA) U3.</text>
</comment>
<keyword evidence="3 8" id="KW-0808">Transferase</keyword>
<dbReference type="InterPro" id="IPR020596">
    <property type="entry name" value="rRNA_Ade_Mease_Trfase_CS"/>
</dbReference>
<dbReference type="GO" id="GO:0000179">
    <property type="term" value="F:rRNA (adenine-N6,N6-)-dimethyltransferase activity"/>
    <property type="evidence" value="ECO:0007669"/>
    <property type="project" value="UniProtKB-UniRule"/>
</dbReference>
<accession>A0AAJ6VVV7</accession>
<protein>
    <recommendedName>
        <fullName evidence="9">rRNA adenine N(6)-methyltransferase</fullName>
        <ecNumber evidence="9">2.1.1.-</ecNumber>
    </recommendedName>
</protein>
<dbReference type="InterPro" id="IPR001737">
    <property type="entry name" value="KsgA/Erm"/>
</dbReference>
<dbReference type="InterPro" id="IPR011530">
    <property type="entry name" value="rRNA_adenine_dimethylase"/>
</dbReference>
<dbReference type="GO" id="GO:0005829">
    <property type="term" value="C:cytosol"/>
    <property type="evidence" value="ECO:0007669"/>
    <property type="project" value="TreeGrafter"/>
</dbReference>
<dbReference type="KEGG" id="goe:100907351"/>
<keyword evidence="1 9" id="KW-0698">rRNA processing</keyword>
<dbReference type="CDD" id="cd02440">
    <property type="entry name" value="AdoMet_MTases"/>
    <property type="match status" value="1"/>
</dbReference>
<proteinExistence type="inferred from homology"/>
<dbReference type="PANTHER" id="PTHR11727">
    <property type="entry name" value="DIMETHYLADENOSINE TRANSFERASE"/>
    <property type="match status" value="1"/>
</dbReference>
<gene>
    <name evidence="12" type="primary">LOC100907351</name>
</gene>
<feature type="binding site" evidence="8">
    <location>
        <position position="15"/>
    </location>
    <ligand>
        <name>S-adenosyl-L-methionine</name>
        <dbReference type="ChEBI" id="CHEBI:59789"/>
    </ligand>
</feature>
<dbReference type="RefSeq" id="XP_003738640.1">
    <property type="nucleotide sequence ID" value="XM_003738592.1"/>
</dbReference>
<dbReference type="GeneID" id="100907351"/>
<evidence type="ECO:0000256" key="2">
    <source>
        <dbReference type="ARBA" id="ARBA00022603"/>
    </source>
</evidence>
<reference evidence="12" key="1">
    <citation type="submission" date="2025-08" db="UniProtKB">
        <authorList>
            <consortium name="RefSeq"/>
        </authorList>
    </citation>
    <scope>IDENTIFICATION</scope>
</reference>
<feature type="binding site" evidence="8">
    <location>
        <position position="17"/>
    </location>
    <ligand>
        <name>S-adenosyl-L-methionine</name>
        <dbReference type="ChEBI" id="CHEBI:59789"/>
    </ligand>
</feature>
<dbReference type="AlphaFoldDB" id="A0AAJ6VVV7"/>
<dbReference type="EC" id="2.1.1.-" evidence="9"/>
<evidence type="ECO:0000256" key="9">
    <source>
        <dbReference type="RuleBase" id="RU362106"/>
    </source>
</evidence>
<dbReference type="PANTHER" id="PTHR11727:SF7">
    <property type="entry name" value="DIMETHYLADENOSINE TRANSFERASE-RELATED"/>
    <property type="match status" value="1"/>
</dbReference>
<evidence type="ECO:0000256" key="5">
    <source>
        <dbReference type="ARBA" id="ARBA00022884"/>
    </source>
</evidence>
<name>A0AAJ6VVV7_9ACAR</name>
<dbReference type="NCBIfam" id="TIGR00755">
    <property type="entry name" value="ksgA"/>
    <property type="match status" value="1"/>
</dbReference>
<evidence type="ECO:0000256" key="8">
    <source>
        <dbReference type="PROSITE-ProRule" id="PRU01026"/>
    </source>
</evidence>
<feature type="binding site" evidence="8">
    <location>
        <position position="90"/>
    </location>
    <ligand>
        <name>S-adenosyl-L-methionine</name>
        <dbReference type="ChEBI" id="CHEBI:59789"/>
    </ligand>
</feature>
<dbReference type="Proteomes" id="UP000694867">
    <property type="component" value="Unplaced"/>
</dbReference>
<evidence type="ECO:0000313" key="12">
    <source>
        <dbReference type="RefSeq" id="XP_003738640.1"/>
    </source>
</evidence>
<dbReference type="PROSITE" id="PS01131">
    <property type="entry name" value="RRNA_A_DIMETH"/>
    <property type="match status" value="1"/>
</dbReference>
<evidence type="ECO:0000256" key="7">
    <source>
        <dbReference type="ARBA" id="ARBA00046134"/>
    </source>
</evidence>
<keyword evidence="11" id="KW-1185">Reference proteome</keyword>
<dbReference type="InterPro" id="IPR029063">
    <property type="entry name" value="SAM-dependent_MTases_sf"/>
</dbReference>
<evidence type="ECO:0000259" key="10">
    <source>
        <dbReference type="SMART" id="SM00650"/>
    </source>
</evidence>
<dbReference type="SUPFAM" id="SSF53335">
    <property type="entry name" value="S-adenosyl-L-methionine-dependent methyltransferases"/>
    <property type="match status" value="1"/>
</dbReference>
<evidence type="ECO:0000313" key="11">
    <source>
        <dbReference type="Proteomes" id="UP000694867"/>
    </source>
</evidence>
<dbReference type="InterPro" id="IPR020598">
    <property type="entry name" value="rRNA_Ade_methylase_Trfase_N"/>
</dbReference>
<keyword evidence="2 8" id="KW-0489">Methyltransferase</keyword>
<feature type="binding site" evidence="8">
    <location>
        <position position="109"/>
    </location>
    <ligand>
        <name>S-adenosyl-L-methionine</name>
        <dbReference type="ChEBI" id="CHEBI:59789"/>
    </ligand>
</feature>
<dbReference type="GO" id="GO:0003723">
    <property type="term" value="F:RNA binding"/>
    <property type="evidence" value="ECO:0007669"/>
    <property type="project" value="UniProtKB-UniRule"/>
</dbReference>
<feature type="domain" description="Ribosomal RNA adenine methylase transferase N-terminal" evidence="10">
    <location>
        <begin position="22"/>
        <end position="194"/>
    </location>
</feature>
<comment type="similarity">
    <text evidence="8 9">Belongs to the class I-like SAM-binding methyltransferase superfamily. rRNA adenine N(6)-methyltransferase family.</text>
</comment>
<feature type="binding site" evidence="8">
    <location>
        <position position="42"/>
    </location>
    <ligand>
        <name>S-adenosyl-L-methionine</name>
        <dbReference type="ChEBI" id="CHEBI:59789"/>
    </ligand>
</feature>
<dbReference type="Gene3D" id="3.40.50.150">
    <property type="entry name" value="Vaccinia Virus protein VP39"/>
    <property type="match status" value="1"/>
</dbReference>